<evidence type="ECO:0000256" key="3">
    <source>
        <dbReference type="SAM" id="MobiDB-lite"/>
    </source>
</evidence>
<dbReference type="EMBL" id="KZ824470">
    <property type="protein sequence ID" value="RAK96760.1"/>
    <property type="molecule type" value="Genomic_DNA"/>
</dbReference>
<dbReference type="GeneID" id="37225182"/>
<keyword evidence="6" id="KW-1185">Reference proteome</keyword>
<dbReference type="PANTHER" id="PTHR33365:SF4">
    <property type="entry name" value="CYCLOCHLOROTINE BIOSYNTHESIS PROTEIN O"/>
    <property type="match status" value="1"/>
</dbReference>
<dbReference type="GO" id="GO:0043386">
    <property type="term" value="P:mycotoxin biosynthetic process"/>
    <property type="evidence" value="ECO:0007669"/>
    <property type="project" value="InterPro"/>
</dbReference>
<dbReference type="Pfam" id="PF11807">
    <property type="entry name" value="UstYa"/>
    <property type="match status" value="1"/>
</dbReference>
<dbReference type="AlphaFoldDB" id="A0A395GMM2"/>
<feature type="region of interest" description="Disordered" evidence="3">
    <location>
        <begin position="124"/>
        <end position="146"/>
    </location>
</feature>
<evidence type="ECO:0000256" key="4">
    <source>
        <dbReference type="SAM" id="Phobius"/>
    </source>
</evidence>
<keyword evidence="4" id="KW-0472">Membrane</keyword>
<keyword evidence="4" id="KW-0812">Transmembrane</keyword>
<proteinExistence type="inferred from homology"/>
<dbReference type="Proteomes" id="UP000249402">
    <property type="component" value="Unassembled WGS sequence"/>
</dbReference>
<dbReference type="STRING" id="1448316.A0A395GMM2"/>
<comment type="pathway">
    <text evidence="1">Mycotoxin biosynthesis.</text>
</comment>
<dbReference type="VEuPathDB" id="FungiDB:BO80DRAFT_428764"/>
<dbReference type="InterPro" id="IPR021765">
    <property type="entry name" value="UstYa-like"/>
</dbReference>
<comment type="similarity">
    <text evidence="2">Belongs to the ustYa family.</text>
</comment>
<dbReference type="RefSeq" id="XP_025571088.1">
    <property type="nucleotide sequence ID" value="XM_025720317.1"/>
</dbReference>
<evidence type="ECO:0008006" key="7">
    <source>
        <dbReference type="Google" id="ProtNLM"/>
    </source>
</evidence>
<gene>
    <name evidence="5" type="ORF">BO80DRAFT_428764</name>
</gene>
<evidence type="ECO:0000256" key="2">
    <source>
        <dbReference type="ARBA" id="ARBA00035112"/>
    </source>
</evidence>
<reference evidence="5 6" key="1">
    <citation type="submission" date="2018-02" db="EMBL/GenBank/DDBJ databases">
        <title>The genomes of Aspergillus section Nigri reveals drivers in fungal speciation.</title>
        <authorList>
            <consortium name="DOE Joint Genome Institute"/>
            <person name="Vesth T.C."/>
            <person name="Nybo J."/>
            <person name="Theobald S."/>
            <person name="Brandl J."/>
            <person name="Frisvad J.C."/>
            <person name="Nielsen K.F."/>
            <person name="Lyhne E.K."/>
            <person name="Kogle M.E."/>
            <person name="Kuo A."/>
            <person name="Riley R."/>
            <person name="Clum A."/>
            <person name="Nolan M."/>
            <person name="Lipzen A."/>
            <person name="Salamov A."/>
            <person name="Henrissat B."/>
            <person name="Wiebenga A."/>
            <person name="De vries R.P."/>
            <person name="Grigoriev I.V."/>
            <person name="Mortensen U.H."/>
            <person name="Andersen M.R."/>
            <person name="Baker S.E."/>
        </authorList>
    </citation>
    <scope>NUCLEOTIDE SEQUENCE [LARGE SCALE GENOMIC DNA]</scope>
    <source>
        <strain evidence="5 6">CBS 121593</strain>
    </source>
</reference>
<dbReference type="OrthoDB" id="3687641at2759"/>
<dbReference type="PANTHER" id="PTHR33365">
    <property type="entry name" value="YALI0B05434P"/>
    <property type="match status" value="1"/>
</dbReference>
<keyword evidence="4" id="KW-1133">Transmembrane helix</keyword>
<feature type="transmembrane region" description="Helical" evidence="4">
    <location>
        <begin position="12"/>
        <end position="31"/>
    </location>
</feature>
<sequence length="180" mass="20359">MHTKPTPKYPKATGLAILISTLLAILYLLILRNITFPRTAPTPCICPSTPTSPPYTLQTFFPPHTQTHPQNQGIESLLSQSKTIPNNGFITITEQSSDNPQPQYFGISMFHQLHCLDMIRDSITTSTNNNTTPAESNEHHHTHHTRSYEGMHIGHCLDYLAQVRLLFAQRMIRSSEGRKR</sequence>
<evidence type="ECO:0000313" key="6">
    <source>
        <dbReference type="Proteomes" id="UP000249402"/>
    </source>
</evidence>
<evidence type="ECO:0000313" key="5">
    <source>
        <dbReference type="EMBL" id="RAK96760.1"/>
    </source>
</evidence>
<protein>
    <recommendedName>
        <fullName evidence="7">Oxidase ustYa</fullName>
    </recommendedName>
</protein>
<evidence type="ECO:0000256" key="1">
    <source>
        <dbReference type="ARBA" id="ARBA00004685"/>
    </source>
</evidence>
<name>A0A395GMM2_9EURO</name>
<organism evidence="5 6">
    <name type="scientific">Aspergillus ibericus CBS 121593</name>
    <dbReference type="NCBI Taxonomy" id="1448316"/>
    <lineage>
        <taxon>Eukaryota</taxon>
        <taxon>Fungi</taxon>
        <taxon>Dikarya</taxon>
        <taxon>Ascomycota</taxon>
        <taxon>Pezizomycotina</taxon>
        <taxon>Eurotiomycetes</taxon>
        <taxon>Eurotiomycetidae</taxon>
        <taxon>Eurotiales</taxon>
        <taxon>Aspergillaceae</taxon>
        <taxon>Aspergillus</taxon>
        <taxon>Aspergillus subgen. Circumdati</taxon>
    </lineage>
</organism>
<accession>A0A395GMM2</accession>